<comment type="caution">
    <text evidence="2">The sequence shown here is derived from an EMBL/GenBank/DDBJ whole genome shotgun (WGS) entry which is preliminary data.</text>
</comment>
<feature type="transmembrane region" description="Helical" evidence="1">
    <location>
        <begin position="335"/>
        <end position="354"/>
    </location>
</feature>
<feature type="transmembrane region" description="Helical" evidence="1">
    <location>
        <begin position="193"/>
        <end position="213"/>
    </location>
</feature>
<accession>A0A936Z9R4</accession>
<feature type="transmembrane region" description="Helical" evidence="1">
    <location>
        <begin position="110"/>
        <end position="126"/>
    </location>
</feature>
<reference evidence="2" key="1">
    <citation type="submission" date="2021-01" db="EMBL/GenBank/DDBJ databases">
        <title>Microvirga sp.</title>
        <authorList>
            <person name="Kim M.K."/>
        </authorList>
    </citation>
    <scope>NUCLEOTIDE SEQUENCE</scope>
    <source>
        <strain evidence="2">5420S-16</strain>
    </source>
</reference>
<dbReference type="Proteomes" id="UP000605848">
    <property type="component" value="Unassembled WGS sequence"/>
</dbReference>
<feature type="transmembrane region" description="Helical" evidence="1">
    <location>
        <begin position="309"/>
        <end position="329"/>
    </location>
</feature>
<keyword evidence="1" id="KW-0472">Membrane</keyword>
<keyword evidence="1" id="KW-0812">Transmembrane</keyword>
<dbReference type="AlphaFoldDB" id="A0A936Z9R4"/>
<name>A0A936Z9R4_9HYPH</name>
<feature type="transmembrane region" description="Helical" evidence="1">
    <location>
        <begin position="243"/>
        <end position="264"/>
    </location>
</feature>
<gene>
    <name evidence="2" type="ORF">JKG68_25005</name>
</gene>
<feature type="transmembrane region" description="Helical" evidence="1">
    <location>
        <begin position="6"/>
        <end position="27"/>
    </location>
</feature>
<protein>
    <submittedName>
        <fullName evidence="2">Uncharacterized protein</fullName>
    </submittedName>
</protein>
<organism evidence="2 3">
    <name type="scientific">Microvirga aerilata</name>
    <dbReference type="NCBI Taxonomy" id="670292"/>
    <lineage>
        <taxon>Bacteria</taxon>
        <taxon>Pseudomonadati</taxon>
        <taxon>Pseudomonadota</taxon>
        <taxon>Alphaproteobacteria</taxon>
        <taxon>Hyphomicrobiales</taxon>
        <taxon>Methylobacteriaceae</taxon>
        <taxon>Microvirga</taxon>
    </lineage>
</organism>
<proteinExistence type="predicted"/>
<keyword evidence="3" id="KW-1185">Reference proteome</keyword>
<sequence>MKQERIIPIGFAGAFVLFSALFVLGSYQNHDGDFGQYVIQARNLLLGRSWDHLVSGLPSVPPLYSVLLAALTWLGGVNAYAYAVLNSVLWAGTAVTAFHFFRQDFKSERVAYAFLIAVLFTPYVLYFQQNGIPNILYAAGAMLALFSAKRLTEEAFQGRYALYILLPALIRSEALALYAALFVYFGLKRQWRYLLLPVLGVALLIGTDLLLSLNFDLRSNFRHAANTAEGASGGWSGARLLAAYFYMFLSYFFGFAEILFTPGAMERQAIWSLSIGQFTFVTGPLAIAIAGVFLAGVLMHRRYLSLDKLFFAAHLALISMFLLVGGVPVRYVLPLAPIYIFYVLFAAEHLLVSWRVSPRAVPVLAALPFLVVYALAIPRLMTAPARENTLFTPAMSSLADWIAQNSGGRPVAYYKTRLMTLLLDLRSDTAKQSPNVRSLQQAKRLLGQEALVVIRKVPEAQQLAILDQLRGDQNTSVVWEDDTHAVLAPKSFSPNAARLP</sequence>
<evidence type="ECO:0000313" key="2">
    <source>
        <dbReference type="EMBL" id="MBL0407193.1"/>
    </source>
</evidence>
<feature type="transmembrane region" description="Helical" evidence="1">
    <location>
        <begin position="270"/>
        <end position="297"/>
    </location>
</feature>
<feature type="transmembrane region" description="Helical" evidence="1">
    <location>
        <begin position="132"/>
        <end position="148"/>
    </location>
</feature>
<dbReference type="RefSeq" id="WP_202064162.1">
    <property type="nucleotide sequence ID" value="NZ_JAEQMY010000067.1"/>
</dbReference>
<keyword evidence="1" id="KW-1133">Transmembrane helix</keyword>
<evidence type="ECO:0000313" key="3">
    <source>
        <dbReference type="Proteomes" id="UP000605848"/>
    </source>
</evidence>
<evidence type="ECO:0000256" key="1">
    <source>
        <dbReference type="SAM" id="Phobius"/>
    </source>
</evidence>
<feature type="transmembrane region" description="Helical" evidence="1">
    <location>
        <begin position="361"/>
        <end position="381"/>
    </location>
</feature>
<dbReference type="EMBL" id="JAEQMY010000067">
    <property type="protein sequence ID" value="MBL0407193.1"/>
    <property type="molecule type" value="Genomic_DNA"/>
</dbReference>
<feature type="transmembrane region" description="Helical" evidence="1">
    <location>
        <begin position="160"/>
        <end position="187"/>
    </location>
</feature>